<reference evidence="2" key="2">
    <citation type="journal article" date="2023" name="Gut Microbes">
        <title>Characterization of Bifidobacterium kashiwanohense that utilizes both milk- and plant-derived oligosaccharides.</title>
        <authorList>
            <person name="Orihara K."/>
            <person name="Yahagi K."/>
            <person name="Saito Y."/>
            <person name="Watanabe Y."/>
            <person name="Sasai T."/>
            <person name="Hara T."/>
            <person name="Tsukuda N."/>
            <person name="Oki K."/>
            <person name="Fujimoto J."/>
            <person name="Matsuki T."/>
        </authorList>
    </citation>
    <scope>NUCLEOTIDE SEQUENCE</scope>
    <source>
        <strain evidence="2">YIT 13062</strain>
    </source>
</reference>
<keyword evidence="1" id="KW-0238">DNA-binding</keyword>
<dbReference type="InterPro" id="IPR010998">
    <property type="entry name" value="Integrase_recombinase_N"/>
</dbReference>
<comment type="caution">
    <text evidence="2">The sequence shown here is derived from an EMBL/GenBank/DDBJ whole genome shotgun (WGS) entry which is preliminary data.</text>
</comment>
<dbReference type="Proteomes" id="UP001161916">
    <property type="component" value="Unassembled WGS sequence"/>
</dbReference>
<dbReference type="Gene3D" id="1.10.150.130">
    <property type="match status" value="1"/>
</dbReference>
<proteinExistence type="predicted"/>
<accession>A0AA43T4N8</accession>
<dbReference type="InterPro" id="IPR011010">
    <property type="entry name" value="DNA_brk_join_enz"/>
</dbReference>
<name>A0AA43T4N8_9BIFI</name>
<evidence type="ECO:0000256" key="1">
    <source>
        <dbReference type="ARBA" id="ARBA00023125"/>
    </source>
</evidence>
<dbReference type="EMBL" id="JAOPMH010000007">
    <property type="protein sequence ID" value="MDH7890302.1"/>
    <property type="molecule type" value="Genomic_DNA"/>
</dbReference>
<gene>
    <name evidence="2" type="ORF">OB951_06820</name>
</gene>
<dbReference type="RefSeq" id="WP_281105870.1">
    <property type="nucleotide sequence ID" value="NZ_JAOPMH010000007.1"/>
</dbReference>
<protein>
    <submittedName>
        <fullName evidence="2">Uncharacterized protein</fullName>
    </submittedName>
</protein>
<dbReference type="GO" id="GO:0003677">
    <property type="term" value="F:DNA binding"/>
    <property type="evidence" value="ECO:0007669"/>
    <property type="project" value="UniProtKB-KW"/>
</dbReference>
<organism evidence="2 3">
    <name type="scientific">Bifidobacterium catenulatum subsp. kashiwanohense</name>
    <dbReference type="NCBI Taxonomy" id="630129"/>
    <lineage>
        <taxon>Bacteria</taxon>
        <taxon>Bacillati</taxon>
        <taxon>Actinomycetota</taxon>
        <taxon>Actinomycetes</taxon>
        <taxon>Bifidobacteriales</taxon>
        <taxon>Bifidobacteriaceae</taxon>
        <taxon>Bifidobacterium</taxon>
    </lineage>
</organism>
<sequence length="76" mass="8756">MTFDELADWYVDTHRKPDGTALRGAARRNLRTDVGHLKDVFGGMTVKQITPDVISKWYFGEHEEGEWVFPPHVPET</sequence>
<evidence type="ECO:0000313" key="3">
    <source>
        <dbReference type="Proteomes" id="UP001161916"/>
    </source>
</evidence>
<dbReference type="AlphaFoldDB" id="A0AA43T4N8"/>
<evidence type="ECO:0000313" key="2">
    <source>
        <dbReference type="EMBL" id="MDH7890302.1"/>
    </source>
</evidence>
<dbReference type="SUPFAM" id="SSF56349">
    <property type="entry name" value="DNA breaking-rejoining enzymes"/>
    <property type="match status" value="1"/>
</dbReference>
<reference evidence="2" key="1">
    <citation type="submission" date="2022-09" db="EMBL/GenBank/DDBJ databases">
        <authorList>
            <person name="Orihara K."/>
        </authorList>
    </citation>
    <scope>NUCLEOTIDE SEQUENCE</scope>
    <source>
        <strain evidence="2">YIT 13062</strain>
    </source>
</reference>